<reference evidence="11" key="1">
    <citation type="journal article" date="2021" name="PeerJ">
        <title>Extensive microbial diversity within the chicken gut microbiome revealed by metagenomics and culture.</title>
        <authorList>
            <person name="Gilroy R."/>
            <person name="Ravi A."/>
            <person name="Getino M."/>
            <person name="Pursley I."/>
            <person name="Horton D.L."/>
            <person name="Alikhan N.F."/>
            <person name="Baker D."/>
            <person name="Gharbi K."/>
            <person name="Hall N."/>
            <person name="Watson M."/>
            <person name="Adriaenssens E.M."/>
            <person name="Foster-Nyarko E."/>
            <person name="Jarju S."/>
            <person name="Secka A."/>
            <person name="Antonio M."/>
            <person name="Oren A."/>
            <person name="Chaudhuri R.R."/>
            <person name="La Ragione R."/>
            <person name="Hildebrand F."/>
            <person name="Pallen M.J."/>
        </authorList>
    </citation>
    <scope>NUCLEOTIDE SEQUENCE</scope>
    <source>
        <strain evidence="11">CHK198-12963</strain>
    </source>
</reference>
<evidence type="ECO:0000256" key="3">
    <source>
        <dbReference type="ARBA" id="ARBA00022741"/>
    </source>
</evidence>
<dbReference type="AlphaFoldDB" id="A0A9D2PUX3"/>
<keyword evidence="3 7" id="KW-0547">Nucleotide-binding</keyword>
<comment type="pathway">
    <text evidence="7">Cofactor biosynthesis; adenosylcobalamin biosynthesis; cob(II)yrinate a,c-diamide from sirohydrochlorin (anaerobic route): step 10/10.</text>
</comment>
<organism evidence="11 12">
    <name type="scientific">Candidatus Enterocloster excrementigallinarum</name>
    <dbReference type="NCBI Taxonomy" id="2838558"/>
    <lineage>
        <taxon>Bacteria</taxon>
        <taxon>Bacillati</taxon>
        <taxon>Bacillota</taxon>
        <taxon>Clostridia</taxon>
        <taxon>Lachnospirales</taxon>
        <taxon>Lachnospiraceae</taxon>
        <taxon>Enterocloster</taxon>
    </lineage>
</organism>
<dbReference type="NCBIfam" id="TIGR00379">
    <property type="entry name" value="cobB"/>
    <property type="match status" value="1"/>
</dbReference>
<dbReference type="Pfam" id="PF07685">
    <property type="entry name" value="GATase_3"/>
    <property type="match status" value="1"/>
</dbReference>
<comment type="function">
    <text evidence="7">Catalyzes the ATP-dependent amidation of the two carboxylate groups at positions a and c of cobyrinate, using either L-glutamine or ammonia as the nitrogen source.</text>
</comment>
<dbReference type="Pfam" id="PF01656">
    <property type="entry name" value="CbiA"/>
    <property type="match status" value="1"/>
</dbReference>
<evidence type="ECO:0000256" key="5">
    <source>
        <dbReference type="ARBA" id="ARBA00022842"/>
    </source>
</evidence>
<dbReference type="GO" id="GO:0042242">
    <property type="term" value="F:cobyrinic acid a,c-diamide synthase activity"/>
    <property type="evidence" value="ECO:0007669"/>
    <property type="project" value="UniProtKB-UniRule"/>
</dbReference>
<evidence type="ECO:0000256" key="6">
    <source>
        <dbReference type="ARBA" id="ARBA00022962"/>
    </source>
</evidence>
<dbReference type="PANTHER" id="PTHR43873:SF1">
    <property type="entry name" value="COBYRINATE A,C-DIAMIDE SYNTHASE"/>
    <property type="match status" value="1"/>
</dbReference>
<gene>
    <name evidence="7" type="primary">cbiA</name>
    <name evidence="11" type="ORF">H9931_09175</name>
</gene>
<evidence type="ECO:0000313" key="11">
    <source>
        <dbReference type="EMBL" id="HJC66874.1"/>
    </source>
</evidence>
<feature type="active site" description="Nucleophile" evidence="7">
    <location>
        <position position="352"/>
    </location>
</feature>
<dbReference type="PROSITE" id="PS51274">
    <property type="entry name" value="GATASE_COBBQ"/>
    <property type="match status" value="1"/>
</dbReference>
<dbReference type="GO" id="GO:0009236">
    <property type="term" value="P:cobalamin biosynthetic process"/>
    <property type="evidence" value="ECO:0007669"/>
    <property type="project" value="UniProtKB-UniRule"/>
</dbReference>
<proteinExistence type="inferred from homology"/>
<dbReference type="EMBL" id="DWWB01000053">
    <property type="protein sequence ID" value="HJC66874.1"/>
    <property type="molecule type" value="Genomic_DNA"/>
</dbReference>
<comment type="domain">
    <text evidence="7">Comprises of two domains. The C-terminal domain contains the binding site for glutamine and catalyzes the hydrolysis of this substrate to glutamate and ammonia. The N-terminal domain is anticipated to bind ATP and cobyrinate and catalyzes the ultimate synthesis of the diamide product. The ammonia produced via the glutaminase domain is probably translocated to the adjacent domain via a molecular tunnel, where it reacts with an activated intermediate.</text>
</comment>
<dbReference type="Gene3D" id="3.40.50.880">
    <property type="match status" value="1"/>
</dbReference>
<dbReference type="InterPro" id="IPR027417">
    <property type="entry name" value="P-loop_NTPase"/>
</dbReference>
<keyword evidence="6 7" id="KW-0315">Glutamine amidotransferase</keyword>
<evidence type="ECO:0000256" key="7">
    <source>
        <dbReference type="HAMAP-Rule" id="MF_00027"/>
    </source>
</evidence>
<evidence type="ECO:0000256" key="4">
    <source>
        <dbReference type="ARBA" id="ARBA00022840"/>
    </source>
</evidence>
<dbReference type="SUPFAM" id="SSF52317">
    <property type="entry name" value="Class I glutamine amidotransferase-like"/>
    <property type="match status" value="1"/>
</dbReference>
<comment type="caution">
    <text evidence="11">The sequence shown here is derived from an EMBL/GenBank/DDBJ whole genome shotgun (WGS) entry which is preliminary data.</text>
</comment>
<keyword evidence="5 7" id="KW-0460">Magnesium</keyword>
<keyword evidence="2 7" id="KW-0436">Ligase</keyword>
<feature type="domain" description="CobQ/CobB/MinD/ParA nucleotide binding" evidence="9">
    <location>
        <begin position="5"/>
        <end position="182"/>
    </location>
</feature>
<comment type="cofactor">
    <cofactor evidence="1 7">
        <name>Mg(2+)</name>
        <dbReference type="ChEBI" id="CHEBI:18420"/>
    </cofactor>
</comment>
<keyword evidence="4 7" id="KW-0067">ATP-binding</keyword>
<comment type="catalytic activity">
    <reaction evidence="7">
        <text>cob(II)yrinate + 2 L-glutamine + 2 ATP + 2 H2O = cob(II)yrinate a,c diamide + 2 L-glutamate + 2 ADP + 2 phosphate + 2 H(+)</text>
        <dbReference type="Rhea" id="RHEA:26289"/>
        <dbReference type="ChEBI" id="CHEBI:15377"/>
        <dbReference type="ChEBI" id="CHEBI:15378"/>
        <dbReference type="ChEBI" id="CHEBI:29985"/>
        <dbReference type="ChEBI" id="CHEBI:30616"/>
        <dbReference type="ChEBI" id="CHEBI:43474"/>
        <dbReference type="ChEBI" id="CHEBI:58359"/>
        <dbReference type="ChEBI" id="CHEBI:58537"/>
        <dbReference type="ChEBI" id="CHEBI:58894"/>
        <dbReference type="ChEBI" id="CHEBI:456216"/>
        <dbReference type="EC" id="6.3.5.11"/>
    </reaction>
</comment>
<dbReference type="CDD" id="cd03130">
    <property type="entry name" value="GATase1_CobB"/>
    <property type="match status" value="1"/>
</dbReference>
<dbReference type="InterPro" id="IPR002586">
    <property type="entry name" value="CobQ/CobB/MinD/ParA_Nub-bd_dom"/>
</dbReference>
<dbReference type="GO" id="GO:0005524">
    <property type="term" value="F:ATP binding"/>
    <property type="evidence" value="ECO:0007669"/>
    <property type="project" value="UniProtKB-UniRule"/>
</dbReference>
<accession>A0A9D2PUX3</accession>
<feature type="site" description="Increases nucleophilicity of active site Cys" evidence="7">
    <location>
        <position position="454"/>
    </location>
</feature>
<dbReference type="InterPro" id="IPR029062">
    <property type="entry name" value="Class_I_gatase-like"/>
</dbReference>
<dbReference type="SUPFAM" id="SSF52540">
    <property type="entry name" value="P-loop containing nucleoside triphosphate hydrolases"/>
    <property type="match status" value="1"/>
</dbReference>
<evidence type="ECO:0000256" key="8">
    <source>
        <dbReference type="SAM" id="MobiDB-lite"/>
    </source>
</evidence>
<dbReference type="Gene3D" id="3.40.50.300">
    <property type="entry name" value="P-loop containing nucleotide triphosphate hydrolases"/>
    <property type="match status" value="1"/>
</dbReference>
<sequence>MYRWMIAAPASGSGKTAAVCGLLTLLKKRGCSTGAFKCGPDYIDPMFHKKVLGIPGCNLDSFFLEPEQLRDLFCRETAELEAAVVEGVMGYFDGVGGMSWGSSWDIARILKLPVILVVDGHGASLSVLAQIKGFLDYQPTGEREENRIAGVILNRTSPSMCSVLKPRIEKELGIACLGCIPVLKWLDLKSRHLGLLLPDEIGNLQEQMERLSQVLEESVDVERLLELGRGPQRRYESGADQEDGAGREDEAGREDRAGRKKKQGEETFCLAAAMDEAFCFYYQENLELLRELGARIIPFSPLRDEKLPEQTDGILLGGGYPELYAGELGKNFRMRESIRRAAEEGMPILGECGGYLYLLEELEGEDGNMYPMAGVFSGSGKREERLRHFGYVTVRTGADSSYLKKGQQIRGHEFHYWHCQEDETEGAMEAKKPLGGKKWPAMRVKHQVTAGFPHLYYPSLPEFAERFARACMEYGQRRNRQ</sequence>
<dbReference type="PANTHER" id="PTHR43873">
    <property type="entry name" value="COBYRINATE A,C-DIAMIDE SYNTHASE"/>
    <property type="match status" value="1"/>
</dbReference>
<dbReference type="HAMAP" id="MF_00027">
    <property type="entry name" value="CobB_CbiA"/>
    <property type="match status" value="1"/>
</dbReference>
<dbReference type="Proteomes" id="UP000823863">
    <property type="component" value="Unassembled WGS sequence"/>
</dbReference>
<evidence type="ECO:0000259" key="10">
    <source>
        <dbReference type="Pfam" id="PF07685"/>
    </source>
</evidence>
<reference evidence="11" key="2">
    <citation type="submission" date="2021-04" db="EMBL/GenBank/DDBJ databases">
        <authorList>
            <person name="Gilroy R."/>
        </authorList>
    </citation>
    <scope>NUCLEOTIDE SEQUENCE</scope>
    <source>
        <strain evidence="11">CHK198-12963</strain>
    </source>
</reference>
<evidence type="ECO:0000256" key="2">
    <source>
        <dbReference type="ARBA" id="ARBA00022598"/>
    </source>
</evidence>
<keyword evidence="7" id="KW-0169">Cobalamin biosynthesis</keyword>
<dbReference type="InterPro" id="IPR004484">
    <property type="entry name" value="CbiA/CobB_synth"/>
</dbReference>
<evidence type="ECO:0000259" key="9">
    <source>
        <dbReference type="Pfam" id="PF01656"/>
    </source>
</evidence>
<dbReference type="EC" id="6.3.5.11" evidence="7"/>
<name>A0A9D2PUX3_9FIRM</name>
<protein>
    <recommendedName>
        <fullName evidence="7">Cobyrinate a,c-diamide synthase</fullName>
        <ecNumber evidence="7">6.3.5.11</ecNumber>
    </recommendedName>
    <alternativeName>
        <fullName evidence="7">Cobyrinic acid a,c-diamide synthetase</fullName>
    </alternativeName>
</protein>
<feature type="region of interest" description="Disordered" evidence="8">
    <location>
        <begin position="232"/>
        <end position="259"/>
    </location>
</feature>
<dbReference type="InterPro" id="IPR011698">
    <property type="entry name" value="GATase_3"/>
</dbReference>
<comment type="miscellaneous">
    <text evidence="7">The a and c carboxylates of cobyrinate are activated for nucleophilic attack via formation of a phosphorylated intermediate by ATP. CbiA catalyzes first the amidation of the c-carboxylate, and then that of the a-carboxylate.</text>
</comment>
<evidence type="ECO:0000256" key="1">
    <source>
        <dbReference type="ARBA" id="ARBA00001946"/>
    </source>
</evidence>
<dbReference type="NCBIfam" id="NF002204">
    <property type="entry name" value="PRK01077.1"/>
    <property type="match status" value="1"/>
</dbReference>
<comment type="similarity">
    <text evidence="7">Belongs to the CobB/CbiA family.</text>
</comment>
<evidence type="ECO:0000313" key="12">
    <source>
        <dbReference type="Proteomes" id="UP000823863"/>
    </source>
</evidence>
<feature type="domain" description="CobB/CobQ-like glutamine amidotransferase" evidence="10">
    <location>
        <begin position="271"/>
        <end position="432"/>
    </location>
</feature>
<feature type="compositionally biased region" description="Basic and acidic residues" evidence="8">
    <location>
        <begin position="244"/>
        <end position="257"/>
    </location>
</feature>